<evidence type="ECO:0000259" key="10">
    <source>
        <dbReference type="PROSITE" id="PS52002"/>
    </source>
</evidence>
<evidence type="ECO:0000256" key="3">
    <source>
        <dbReference type="ARBA" id="ARBA00022664"/>
    </source>
</evidence>
<dbReference type="GO" id="GO:0000398">
    <property type="term" value="P:mRNA splicing, via spliceosome"/>
    <property type="evidence" value="ECO:0007669"/>
    <property type="project" value="InterPro"/>
</dbReference>
<feature type="compositionally biased region" description="Polar residues" evidence="9">
    <location>
        <begin position="1"/>
        <end position="10"/>
    </location>
</feature>
<dbReference type="CDD" id="cd01729">
    <property type="entry name" value="LSm7"/>
    <property type="match status" value="1"/>
</dbReference>
<feature type="domain" description="Sm" evidence="10">
    <location>
        <begin position="59"/>
        <end position="139"/>
    </location>
</feature>
<dbReference type="STRING" id="133385.A0A2T9YYB2"/>
<keyword evidence="3" id="KW-0507">mRNA processing</keyword>
<keyword evidence="7" id="KW-0539">Nucleus</keyword>
<feature type="region of interest" description="Disordered" evidence="9">
    <location>
        <begin position="1"/>
        <end position="58"/>
    </location>
</feature>
<evidence type="ECO:0000256" key="4">
    <source>
        <dbReference type="ARBA" id="ARBA00022728"/>
    </source>
</evidence>
<dbReference type="GO" id="GO:0071013">
    <property type="term" value="C:catalytic step 2 spliceosome"/>
    <property type="evidence" value="ECO:0007669"/>
    <property type="project" value="TreeGrafter"/>
</dbReference>
<evidence type="ECO:0000256" key="1">
    <source>
        <dbReference type="ARBA" id="ARBA00004123"/>
    </source>
</evidence>
<organism evidence="11 12">
    <name type="scientific">Smittium simulii</name>
    <dbReference type="NCBI Taxonomy" id="133385"/>
    <lineage>
        <taxon>Eukaryota</taxon>
        <taxon>Fungi</taxon>
        <taxon>Fungi incertae sedis</taxon>
        <taxon>Zoopagomycota</taxon>
        <taxon>Kickxellomycotina</taxon>
        <taxon>Harpellomycetes</taxon>
        <taxon>Harpellales</taxon>
        <taxon>Legeriomycetaceae</taxon>
        <taxon>Smittium</taxon>
    </lineage>
</organism>
<evidence type="ECO:0000313" key="11">
    <source>
        <dbReference type="EMBL" id="PVU97309.1"/>
    </source>
</evidence>
<dbReference type="AlphaFoldDB" id="A0A2T9YYB2"/>
<gene>
    <name evidence="11" type="ORF">BB561_000621</name>
</gene>
<keyword evidence="5" id="KW-0694">RNA-binding</keyword>
<keyword evidence="8" id="KW-0687">Ribonucleoprotein</keyword>
<keyword evidence="12" id="KW-1185">Reference proteome</keyword>
<dbReference type="GO" id="GO:0071004">
    <property type="term" value="C:U2-type prespliceosome"/>
    <property type="evidence" value="ECO:0007669"/>
    <property type="project" value="TreeGrafter"/>
</dbReference>
<dbReference type="InterPro" id="IPR010920">
    <property type="entry name" value="LSM_dom_sf"/>
</dbReference>
<dbReference type="PANTHER" id="PTHR10553">
    <property type="entry name" value="SMALL NUCLEAR RIBONUCLEOPROTEIN"/>
    <property type="match status" value="1"/>
</dbReference>
<evidence type="ECO:0000256" key="2">
    <source>
        <dbReference type="ARBA" id="ARBA00006850"/>
    </source>
</evidence>
<dbReference type="InterPro" id="IPR047575">
    <property type="entry name" value="Sm"/>
</dbReference>
<dbReference type="EMBL" id="MBFR01000014">
    <property type="protein sequence ID" value="PVU97309.1"/>
    <property type="molecule type" value="Genomic_DNA"/>
</dbReference>
<dbReference type="GO" id="GO:0005689">
    <property type="term" value="C:U12-type spliceosomal complex"/>
    <property type="evidence" value="ECO:0007669"/>
    <property type="project" value="TreeGrafter"/>
</dbReference>
<evidence type="ECO:0000256" key="5">
    <source>
        <dbReference type="ARBA" id="ARBA00022884"/>
    </source>
</evidence>
<dbReference type="SUPFAM" id="SSF50182">
    <property type="entry name" value="Sm-like ribonucleoproteins"/>
    <property type="match status" value="1"/>
</dbReference>
<evidence type="ECO:0000256" key="9">
    <source>
        <dbReference type="SAM" id="MobiDB-lite"/>
    </source>
</evidence>
<proteinExistence type="inferred from homology"/>
<dbReference type="PANTHER" id="PTHR10553:SF5">
    <property type="entry name" value="U6 SNRNA-ASSOCIATED SM-LIKE PROTEIN LSM7"/>
    <property type="match status" value="1"/>
</dbReference>
<reference evidence="11 12" key="1">
    <citation type="journal article" date="2018" name="MBio">
        <title>Comparative Genomics Reveals the Core Gene Toolbox for the Fungus-Insect Symbiosis.</title>
        <authorList>
            <person name="Wang Y."/>
            <person name="Stata M."/>
            <person name="Wang W."/>
            <person name="Stajich J.E."/>
            <person name="White M.M."/>
            <person name="Moncalvo J.M."/>
        </authorList>
    </citation>
    <scope>NUCLEOTIDE SEQUENCE [LARGE SCALE GENOMIC DNA]</scope>
    <source>
        <strain evidence="11 12">SWE-8-4</strain>
    </source>
</reference>
<dbReference type="InterPro" id="IPR001163">
    <property type="entry name" value="Sm_dom_euk/arc"/>
</dbReference>
<dbReference type="PROSITE" id="PS52002">
    <property type="entry name" value="SM"/>
    <property type="match status" value="1"/>
</dbReference>
<comment type="similarity">
    <text evidence="2">Belongs to the snRNP Sm proteins family.</text>
</comment>
<dbReference type="GO" id="GO:1990726">
    <property type="term" value="C:Lsm1-7-Pat1 complex"/>
    <property type="evidence" value="ECO:0007669"/>
    <property type="project" value="TreeGrafter"/>
</dbReference>
<evidence type="ECO:0000256" key="7">
    <source>
        <dbReference type="ARBA" id="ARBA00023242"/>
    </source>
</evidence>
<dbReference type="Gene3D" id="2.30.30.100">
    <property type="match status" value="1"/>
</dbReference>
<dbReference type="GO" id="GO:0003723">
    <property type="term" value="F:RNA binding"/>
    <property type="evidence" value="ECO:0007669"/>
    <property type="project" value="UniProtKB-KW"/>
</dbReference>
<dbReference type="InterPro" id="IPR017132">
    <property type="entry name" value="Lsm7"/>
</dbReference>
<keyword evidence="6" id="KW-0508">mRNA splicing</keyword>
<dbReference type="SMART" id="SM00651">
    <property type="entry name" value="Sm"/>
    <property type="match status" value="1"/>
</dbReference>
<comment type="caution">
    <text evidence="11">The sequence shown here is derived from an EMBL/GenBank/DDBJ whole genome shotgun (WGS) entry which is preliminary data.</text>
</comment>
<dbReference type="GO" id="GO:0000956">
    <property type="term" value="P:nuclear-transcribed mRNA catabolic process"/>
    <property type="evidence" value="ECO:0007669"/>
    <property type="project" value="InterPro"/>
</dbReference>
<name>A0A2T9YYB2_9FUNG</name>
<evidence type="ECO:0000256" key="8">
    <source>
        <dbReference type="ARBA" id="ARBA00023274"/>
    </source>
</evidence>
<dbReference type="Proteomes" id="UP000245383">
    <property type="component" value="Unassembled WGS sequence"/>
</dbReference>
<accession>A0A2T9YYB2</accession>
<comment type="subcellular location">
    <subcellularLocation>
        <location evidence="1">Nucleus</location>
    </subcellularLocation>
</comment>
<dbReference type="InterPro" id="IPR044641">
    <property type="entry name" value="Lsm7/SmG-like"/>
</dbReference>
<keyword evidence="4" id="KW-0747">Spliceosome</keyword>
<evidence type="ECO:0000256" key="6">
    <source>
        <dbReference type="ARBA" id="ARBA00023187"/>
    </source>
</evidence>
<evidence type="ECO:0000313" key="12">
    <source>
        <dbReference type="Proteomes" id="UP000245383"/>
    </source>
</evidence>
<dbReference type="GO" id="GO:0097526">
    <property type="term" value="C:spliceosomal tri-snRNP complex"/>
    <property type="evidence" value="ECO:0007669"/>
    <property type="project" value="TreeGrafter"/>
</dbReference>
<dbReference type="GO" id="GO:0005688">
    <property type="term" value="C:U6 snRNP"/>
    <property type="evidence" value="ECO:0007669"/>
    <property type="project" value="TreeGrafter"/>
</dbReference>
<feature type="compositionally biased region" description="Gly residues" evidence="9">
    <location>
        <begin position="18"/>
        <end position="42"/>
    </location>
</feature>
<dbReference type="Pfam" id="PF01423">
    <property type="entry name" value="LSM"/>
    <property type="match status" value="1"/>
</dbReference>
<sequence>MEQNNEQNGYKNDRQSSRGGGRGGGSRGGRGGGYRGRGGAGGNYNNDRKNEHQAKKPRTVAIDLSKYIDKKVNVRFEGGREVSGILKGYDQLQNMVLDETLELVQLQNEDGSSVEKTREVGLLVCRGPSVITISPLEGFEEIDNPFFEATE</sequence>
<dbReference type="OrthoDB" id="274944at2759"/>
<protein>
    <recommendedName>
        <fullName evidence="10">Sm domain-containing protein</fullName>
    </recommendedName>
</protein>